<dbReference type="InterPro" id="IPR013894">
    <property type="entry name" value="RMI1_OB"/>
</dbReference>
<name>A0A168EAQ2_CORFA</name>
<dbReference type="Pfam" id="PF21000">
    <property type="entry name" value="RMI1_N_N"/>
    <property type="match status" value="1"/>
</dbReference>
<proteinExistence type="predicted"/>
<accession>A0A168EAQ2</accession>
<feature type="domain" description="RMI1 N-terminal" evidence="2">
    <location>
        <begin position="16"/>
        <end position="60"/>
    </location>
</feature>
<dbReference type="Gene3D" id="2.40.50.770">
    <property type="entry name" value="RecQ-mediated genome instability protein Rmi1, C-terminal domain"/>
    <property type="match status" value="1"/>
</dbReference>
<dbReference type="Pfam" id="PF08585">
    <property type="entry name" value="RMI1_N_C"/>
    <property type="match status" value="1"/>
</dbReference>
<dbReference type="InterPro" id="IPR042470">
    <property type="entry name" value="RMI1_N_C_sf"/>
</dbReference>
<protein>
    <submittedName>
        <fullName evidence="3">Uncharacterized protein</fullName>
    </submittedName>
</protein>
<dbReference type="Proteomes" id="UP000076744">
    <property type="component" value="Unassembled WGS sequence"/>
</dbReference>
<sequence>MAPPNTDLVQQLRTSLAAQSLPPPSTSFLAALVSARTPPLPAPSLLATARARLLACDLTSPYPTAAGGSSSSPPMLDVPAMAALPADVGDARVKARVLPRDVHAQVLDVENLSLSRWQQVEEMEAVARGERTRGREVVRVTEDADDTAAVGGRTAVHRLVLQDCRGTLVYAIEAARVDRIGVGRTMIGEKVLLRAGTVVARGSVLMTPERTVVLGGKIDAWHEEWTRGRLDRLKAAAAGTDRPRQ</sequence>
<comment type="caution">
    <text evidence="3">The sequence shown here is derived from an EMBL/GenBank/DDBJ whole genome shotgun (WGS) entry which is preliminary data.</text>
</comment>
<gene>
    <name evidence="3" type="ORF">ISF_00487</name>
</gene>
<dbReference type="OrthoDB" id="341511at2759"/>
<feature type="domain" description="RecQ mediated genome instability protein 1 OB-fold" evidence="1">
    <location>
        <begin position="85"/>
        <end position="229"/>
    </location>
</feature>
<keyword evidence="4" id="KW-1185">Reference proteome</keyword>
<organism evidence="3 4">
    <name type="scientific">Cordyceps fumosorosea (strain ARSEF 2679)</name>
    <name type="common">Isaria fumosorosea</name>
    <dbReference type="NCBI Taxonomy" id="1081104"/>
    <lineage>
        <taxon>Eukaryota</taxon>
        <taxon>Fungi</taxon>
        <taxon>Dikarya</taxon>
        <taxon>Ascomycota</taxon>
        <taxon>Pezizomycotina</taxon>
        <taxon>Sordariomycetes</taxon>
        <taxon>Hypocreomycetidae</taxon>
        <taxon>Hypocreales</taxon>
        <taxon>Cordycipitaceae</taxon>
        <taxon>Cordyceps</taxon>
    </lineage>
</organism>
<dbReference type="EMBL" id="AZHB01000001">
    <property type="protein sequence ID" value="OAA73586.1"/>
    <property type="molecule type" value="Genomic_DNA"/>
</dbReference>
<evidence type="ECO:0000313" key="4">
    <source>
        <dbReference type="Proteomes" id="UP000076744"/>
    </source>
</evidence>
<dbReference type="RefSeq" id="XP_018708544.1">
    <property type="nucleotide sequence ID" value="XM_018844094.1"/>
</dbReference>
<dbReference type="InterPro" id="IPR049363">
    <property type="entry name" value="RMI1_N"/>
</dbReference>
<evidence type="ECO:0000259" key="1">
    <source>
        <dbReference type="Pfam" id="PF08585"/>
    </source>
</evidence>
<evidence type="ECO:0000259" key="2">
    <source>
        <dbReference type="Pfam" id="PF21000"/>
    </source>
</evidence>
<dbReference type="GeneID" id="30016779"/>
<dbReference type="AlphaFoldDB" id="A0A168EAQ2"/>
<reference evidence="3 4" key="1">
    <citation type="journal article" date="2016" name="Genome Biol. Evol.">
        <title>Divergent and convergent evolution of fungal pathogenicity.</title>
        <authorList>
            <person name="Shang Y."/>
            <person name="Xiao G."/>
            <person name="Zheng P."/>
            <person name="Cen K."/>
            <person name="Zhan S."/>
            <person name="Wang C."/>
        </authorList>
    </citation>
    <scope>NUCLEOTIDE SEQUENCE [LARGE SCALE GENOMIC DNA]</scope>
    <source>
        <strain evidence="3 4">ARSEF 2679</strain>
    </source>
</reference>
<dbReference type="STRING" id="1081104.A0A168EAQ2"/>
<evidence type="ECO:0000313" key="3">
    <source>
        <dbReference type="EMBL" id="OAA73586.1"/>
    </source>
</evidence>